<evidence type="ECO:0000256" key="8">
    <source>
        <dbReference type="ARBA" id="ARBA00022989"/>
    </source>
</evidence>
<evidence type="ECO:0000256" key="2">
    <source>
        <dbReference type="ARBA" id="ARBA00022448"/>
    </source>
</evidence>
<keyword evidence="11" id="KW-0676">Redox-active center</keyword>
<gene>
    <name evidence="16" type="primary">TMX4</name>
</gene>
<dbReference type="Gene3D" id="3.40.30.10">
    <property type="entry name" value="Glutaredoxin"/>
    <property type="match status" value="1"/>
</dbReference>
<keyword evidence="5 13" id="KW-0732">Signal</keyword>
<evidence type="ECO:0000313" key="16">
    <source>
        <dbReference type="RefSeq" id="XP_053056213.1"/>
    </source>
</evidence>
<dbReference type="InterPro" id="IPR017937">
    <property type="entry name" value="Thioredoxin_CS"/>
</dbReference>
<protein>
    <submittedName>
        <fullName evidence="16">Thioredoxin-related transmembrane protein 4 isoform X2</fullName>
    </submittedName>
</protein>
<evidence type="ECO:0000256" key="11">
    <source>
        <dbReference type="ARBA" id="ARBA00023284"/>
    </source>
</evidence>
<evidence type="ECO:0000313" key="15">
    <source>
        <dbReference type="Proteomes" id="UP001652583"/>
    </source>
</evidence>
<proteinExistence type="predicted"/>
<keyword evidence="10" id="KW-1015">Disulfide bond</keyword>
<evidence type="ECO:0000259" key="14">
    <source>
        <dbReference type="Pfam" id="PF00085"/>
    </source>
</evidence>
<dbReference type="PANTHER" id="PTHR46107:SF1">
    <property type="entry name" value="THIOREDOXIN-RELATED TRANSMEMBRANE PROTEIN 4"/>
    <property type="match status" value="1"/>
</dbReference>
<organism evidence="15 16">
    <name type="scientific">Acinonyx jubatus</name>
    <name type="common">Cheetah</name>
    <dbReference type="NCBI Taxonomy" id="32536"/>
    <lineage>
        <taxon>Eukaryota</taxon>
        <taxon>Metazoa</taxon>
        <taxon>Chordata</taxon>
        <taxon>Craniata</taxon>
        <taxon>Vertebrata</taxon>
        <taxon>Euteleostomi</taxon>
        <taxon>Mammalia</taxon>
        <taxon>Eutheria</taxon>
        <taxon>Laurasiatheria</taxon>
        <taxon>Carnivora</taxon>
        <taxon>Feliformia</taxon>
        <taxon>Felidae</taxon>
        <taxon>Felinae</taxon>
        <taxon>Acinonyx</taxon>
    </lineage>
</organism>
<dbReference type="InterPro" id="IPR013766">
    <property type="entry name" value="Thioredoxin_domain"/>
</dbReference>
<dbReference type="GeneID" id="106976425"/>
<feature type="compositionally biased region" description="Acidic residues" evidence="12">
    <location>
        <begin position="272"/>
        <end position="282"/>
    </location>
</feature>
<dbReference type="PANTHER" id="PTHR46107">
    <property type="entry name" value="DUMPY: SHORTER THAN WILD-TYPE"/>
    <property type="match status" value="1"/>
</dbReference>
<dbReference type="PROSITE" id="PS00194">
    <property type="entry name" value="THIOREDOXIN_1"/>
    <property type="match status" value="1"/>
</dbReference>
<sequence length="310" mass="34974">MAGGRWGPLLTALLAARVAVAEEAGPAQAALPEERSWVRPMTASNWTLVMEGEWMLKFYAPWCPSCQQTDSEWETFARNGETLQISVGKVDVIQEPGLSGRFFVTTLPAFFHAKDGIFRRYRGPGIYEDLQNYILEKKWQSVEPLTGWKSPASLTMSGMAGLFSISGKIWVLVIISECFYVPLPRHLSERTEQTRRSEETHKAEQLQDAEEEKDDSNEEENKDSLVDDEEEKEDLGDEDEAEEDEEEDSAAARVDEERNDAQDQGPLREVQEDGEPEPEEDTPVQPSPADTEVVEDTLRQRKSQHADKGP</sequence>
<feature type="region of interest" description="Disordered" evidence="12">
    <location>
        <begin position="189"/>
        <end position="310"/>
    </location>
</feature>
<dbReference type="Proteomes" id="UP001652583">
    <property type="component" value="Chromosome A3"/>
</dbReference>
<keyword evidence="15" id="KW-1185">Reference proteome</keyword>
<feature type="compositionally biased region" description="Basic and acidic residues" evidence="12">
    <location>
        <begin position="189"/>
        <end position="205"/>
    </location>
</feature>
<evidence type="ECO:0000256" key="12">
    <source>
        <dbReference type="SAM" id="MobiDB-lite"/>
    </source>
</evidence>
<evidence type="ECO:0000256" key="5">
    <source>
        <dbReference type="ARBA" id="ARBA00022729"/>
    </source>
</evidence>
<comment type="subcellular location">
    <subcellularLocation>
        <location evidence="1">Endoplasmic reticulum membrane</location>
        <topology evidence="1">Single-pass type I membrane protein</topology>
    </subcellularLocation>
</comment>
<keyword evidence="7" id="KW-0249">Electron transport</keyword>
<feature type="domain" description="Thioredoxin" evidence="14">
    <location>
        <begin position="51"/>
        <end position="134"/>
    </location>
</feature>
<dbReference type="SUPFAM" id="SSF52833">
    <property type="entry name" value="Thioredoxin-like"/>
    <property type="match status" value="1"/>
</dbReference>
<reference evidence="16" key="1">
    <citation type="submission" date="2025-08" db="UniProtKB">
        <authorList>
            <consortium name="RefSeq"/>
        </authorList>
    </citation>
    <scope>IDENTIFICATION</scope>
    <source>
        <tissue evidence="16">Blood</tissue>
    </source>
</reference>
<feature type="compositionally biased region" description="Acidic residues" evidence="12">
    <location>
        <begin position="207"/>
        <end position="249"/>
    </location>
</feature>
<keyword evidence="3" id="KW-0597">Phosphoprotein</keyword>
<dbReference type="RefSeq" id="XP_053056213.1">
    <property type="nucleotide sequence ID" value="XM_053200238.1"/>
</dbReference>
<evidence type="ECO:0000256" key="3">
    <source>
        <dbReference type="ARBA" id="ARBA00022553"/>
    </source>
</evidence>
<evidence type="ECO:0000256" key="6">
    <source>
        <dbReference type="ARBA" id="ARBA00022824"/>
    </source>
</evidence>
<feature type="compositionally biased region" description="Basic and acidic residues" evidence="12">
    <location>
        <begin position="296"/>
        <end position="310"/>
    </location>
</feature>
<evidence type="ECO:0000256" key="7">
    <source>
        <dbReference type="ARBA" id="ARBA00022982"/>
    </source>
</evidence>
<accession>A0ABM3N9V6</accession>
<name>A0ABM3N9V6_ACIJB</name>
<dbReference type="InterPro" id="IPR052454">
    <property type="entry name" value="TMX_domain-containing"/>
</dbReference>
<evidence type="ECO:0000256" key="9">
    <source>
        <dbReference type="ARBA" id="ARBA00023136"/>
    </source>
</evidence>
<evidence type="ECO:0000256" key="13">
    <source>
        <dbReference type="SAM" id="SignalP"/>
    </source>
</evidence>
<feature type="signal peptide" evidence="13">
    <location>
        <begin position="1"/>
        <end position="21"/>
    </location>
</feature>
<keyword evidence="2" id="KW-0813">Transport</keyword>
<keyword evidence="9" id="KW-0472">Membrane</keyword>
<feature type="chain" id="PRO_5045821586" evidence="13">
    <location>
        <begin position="22"/>
        <end position="310"/>
    </location>
</feature>
<dbReference type="Pfam" id="PF00085">
    <property type="entry name" value="Thioredoxin"/>
    <property type="match status" value="1"/>
</dbReference>
<keyword evidence="4 16" id="KW-0812">Transmembrane</keyword>
<evidence type="ECO:0000256" key="10">
    <source>
        <dbReference type="ARBA" id="ARBA00023157"/>
    </source>
</evidence>
<evidence type="ECO:0000256" key="1">
    <source>
        <dbReference type="ARBA" id="ARBA00004115"/>
    </source>
</evidence>
<dbReference type="InterPro" id="IPR036249">
    <property type="entry name" value="Thioredoxin-like_sf"/>
</dbReference>
<evidence type="ECO:0000256" key="4">
    <source>
        <dbReference type="ARBA" id="ARBA00022692"/>
    </source>
</evidence>
<keyword evidence="6" id="KW-0256">Endoplasmic reticulum</keyword>
<keyword evidence="8" id="KW-1133">Transmembrane helix</keyword>